<keyword evidence="4" id="KW-1185">Reference proteome</keyword>
<reference evidence="4" key="1">
    <citation type="submission" date="2003-08" db="EMBL/GenBank/DDBJ databases">
        <authorList>
            <person name="Birren B."/>
            <person name="Nusbaum C."/>
            <person name="Abebe A."/>
            <person name="Abouelleil A."/>
            <person name="Adekoya E."/>
            <person name="Ait-zahra M."/>
            <person name="Allen N."/>
            <person name="Allen T."/>
            <person name="An P."/>
            <person name="Anderson M."/>
            <person name="Anderson S."/>
            <person name="Arachchi H."/>
            <person name="Armbruster J."/>
            <person name="Bachantsang P."/>
            <person name="Baldwin J."/>
            <person name="Barry A."/>
            <person name="Bayul T."/>
            <person name="Blitshsteyn B."/>
            <person name="Bloom T."/>
            <person name="Blye J."/>
            <person name="Boguslavskiy L."/>
            <person name="Borowsky M."/>
            <person name="Boukhgalter B."/>
            <person name="Brunache A."/>
            <person name="Butler J."/>
            <person name="Calixte N."/>
            <person name="Calvo S."/>
            <person name="Camarata J."/>
            <person name="Campo K."/>
            <person name="Chang J."/>
            <person name="Cheshatsang Y."/>
            <person name="Citroen M."/>
            <person name="Collymore A."/>
            <person name="Considine T."/>
            <person name="Cook A."/>
            <person name="Cooke P."/>
            <person name="Corum B."/>
            <person name="Cuomo C."/>
            <person name="David R."/>
            <person name="Dawoe T."/>
            <person name="Degray S."/>
            <person name="Dodge S."/>
            <person name="Dooley K."/>
            <person name="Dorje P."/>
            <person name="Dorjee K."/>
            <person name="Dorris L."/>
            <person name="Duffey N."/>
            <person name="Dupes A."/>
            <person name="Elkins T."/>
            <person name="Engels R."/>
            <person name="Erickson J."/>
            <person name="Farina A."/>
            <person name="Faro S."/>
            <person name="Ferreira P."/>
            <person name="Fischer H."/>
            <person name="Fitzgerald M."/>
            <person name="Foley K."/>
            <person name="Gage D."/>
            <person name="Galagan J."/>
            <person name="Gearin G."/>
            <person name="Gnerre S."/>
            <person name="Gnirke A."/>
            <person name="Goyette A."/>
            <person name="Graham J."/>
            <person name="Grandbois E."/>
            <person name="Gyaltsen K."/>
            <person name="Hafez N."/>
            <person name="Hagopian D."/>
            <person name="Hagos B."/>
            <person name="Hall J."/>
            <person name="Hatcher B."/>
            <person name="Heller A."/>
            <person name="Higgins H."/>
            <person name="Honan T."/>
            <person name="Horn A."/>
            <person name="Houde N."/>
            <person name="Hughes L."/>
            <person name="Hulme W."/>
            <person name="Husby E."/>
            <person name="Iliev I."/>
            <person name="Jaffe D."/>
            <person name="Jones C."/>
            <person name="Kamal M."/>
            <person name="Kamat A."/>
            <person name="Kamvysselis M."/>
            <person name="Karlsson E."/>
            <person name="Kells C."/>
            <person name="Kieu A."/>
            <person name="Kisner P."/>
            <person name="Kodira C."/>
            <person name="Kulbokas E."/>
            <person name="Labutti K."/>
            <person name="Lama D."/>
            <person name="Landers T."/>
            <person name="Leger J."/>
            <person name="Levine S."/>
            <person name="Lewis D."/>
            <person name="Lewis T."/>
            <person name="Lindblad-toh K."/>
            <person name="Liu X."/>
            <person name="Lokyitsang T."/>
            <person name="Lokyitsang Y."/>
            <person name="Lucien O."/>
            <person name="Lui A."/>
            <person name="Ma L.J."/>
            <person name="Mabbitt R."/>
            <person name="Macdonald J."/>
            <person name="Maclean C."/>
            <person name="Major J."/>
            <person name="Manning J."/>
            <person name="Marabella R."/>
            <person name="Maru K."/>
            <person name="Matthews C."/>
            <person name="Mauceli E."/>
            <person name="Mccarthy M."/>
            <person name="Mcdonough S."/>
            <person name="Mcghee T."/>
            <person name="Meldrim J."/>
            <person name="Meneus L."/>
            <person name="Mesirov J."/>
            <person name="Mihalev A."/>
            <person name="Mihova T."/>
            <person name="Mikkelsen T."/>
            <person name="Mlenga V."/>
            <person name="Moru K."/>
            <person name="Mozes J."/>
            <person name="Mulrain L."/>
            <person name="Munson G."/>
            <person name="Naylor J."/>
            <person name="Newes C."/>
            <person name="Nguyen C."/>
            <person name="Nguyen N."/>
            <person name="Nguyen T."/>
            <person name="Nicol R."/>
            <person name="Nielsen C."/>
            <person name="Nizzari M."/>
            <person name="Norbu C."/>
            <person name="Norbu N."/>
            <person name="O'donnell P."/>
            <person name="Okoawo O."/>
            <person name="O'leary S."/>
            <person name="Omotosho B."/>
            <person name="O'neill K."/>
            <person name="Osman S."/>
            <person name="Parker S."/>
            <person name="Perrin D."/>
            <person name="Phunkhang P."/>
            <person name="Piqani B."/>
            <person name="Purcell S."/>
            <person name="Rachupka T."/>
            <person name="Ramasamy U."/>
            <person name="Rameau R."/>
            <person name="Ray V."/>
            <person name="Raymond C."/>
            <person name="Retta R."/>
            <person name="Richardson S."/>
            <person name="Rise C."/>
            <person name="Rodriguez J."/>
            <person name="Rogers J."/>
            <person name="Rogov P."/>
            <person name="Rutman M."/>
            <person name="Schupbach R."/>
            <person name="Seaman C."/>
            <person name="Settipalli S."/>
            <person name="Sharpe T."/>
            <person name="Sheridan J."/>
            <person name="Sherpa N."/>
            <person name="Shi J."/>
            <person name="Smirnov S."/>
            <person name="Smith C."/>
            <person name="Sougnez C."/>
            <person name="Spencer B."/>
            <person name="Stalker J."/>
            <person name="Stange-thomann N."/>
            <person name="Stavropoulos S."/>
            <person name="Stetson K."/>
            <person name="Stone C."/>
            <person name="Stone S."/>
            <person name="Stubbs M."/>
            <person name="Talamas J."/>
            <person name="Tchuinga P."/>
            <person name="Tenzing P."/>
            <person name="Tesfaye S."/>
            <person name="Theodore J."/>
            <person name="Thoulutsang Y."/>
            <person name="Topham K."/>
            <person name="Towey S."/>
            <person name="Tsamla T."/>
            <person name="Tsomo N."/>
            <person name="Vallee D."/>
            <person name="Vassiliev H."/>
            <person name="Venkataraman V."/>
            <person name="Vinson J."/>
            <person name="Vo A."/>
            <person name="Wade C."/>
            <person name="Wang S."/>
            <person name="Wangchuk T."/>
            <person name="Wangdi T."/>
            <person name="Whittaker C."/>
            <person name="Wilkinson J."/>
            <person name="Wu Y."/>
            <person name="Wyman D."/>
            <person name="Yadav S."/>
            <person name="Yang S."/>
            <person name="Yang X."/>
            <person name="Yeager S."/>
            <person name="Yee E."/>
            <person name="Young G."/>
            <person name="Zainoun J."/>
            <person name="Zembeck L."/>
            <person name="Zimmer A."/>
            <person name="Zody M."/>
            <person name="Lander E."/>
        </authorList>
    </citation>
    <scope>NUCLEOTIDE SEQUENCE [LARGE SCALE GENOMIC DNA]</scope>
</reference>
<reference evidence="3" key="3">
    <citation type="submission" date="2025-09" db="UniProtKB">
        <authorList>
            <consortium name="Ensembl"/>
        </authorList>
    </citation>
    <scope>IDENTIFICATION</scope>
</reference>
<evidence type="ECO:0000313" key="3">
    <source>
        <dbReference type="Ensembl" id="ENSCSAVP00000015730.1"/>
    </source>
</evidence>
<dbReference type="PANTHER" id="PTHR22774">
    <property type="entry name" value="CHOREIN N-TERMINAL DOMAIN-CONTAINING PROTEIN"/>
    <property type="match status" value="1"/>
</dbReference>
<feature type="coiled-coil region" evidence="1">
    <location>
        <begin position="1140"/>
        <end position="1181"/>
    </location>
</feature>
<dbReference type="OMA" id="HSLISCN"/>
<accession>H2ZDR4</accession>
<feature type="compositionally biased region" description="Basic and acidic residues" evidence="2">
    <location>
        <begin position="458"/>
        <end position="475"/>
    </location>
</feature>
<feature type="region of interest" description="Disordered" evidence="2">
    <location>
        <begin position="421"/>
        <end position="475"/>
    </location>
</feature>
<dbReference type="Ensembl" id="ENSCSAVT00000015909.1">
    <property type="protein sequence ID" value="ENSCSAVP00000015730.1"/>
    <property type="gene ID" value="ENSCSAVG00000009238.1"/>
</dbReference>
<dbReference type="FunCoup" id="H2ZDR4">
    <property type="interactions" value="18"/>
</dbReference>
<evidence type="ECO:0000256" key="1">
    <source>
        <dbReference type="SAM" id="Coils"/>
    </source>
</evidence>
<reference evidence="3" key="2">
    <citation type="submission" date="2025-08" db="UniProtKB">
        <authorList>
            <consortium name="Ensembl"/>
        </authorList>
    </citation>
    <scope>IDENTIFICATION</scope>
</reference>
<evidence type="ECO:0000313" key="4">
    <source>
        <dbReference type="Proteomes" id="UP000007875"/>
    </source>
</evidence>
<dbReference type="AlphaFoldDB" id="H2ZDR4"/>
<dbReference type="InterPro" id="IPR026728">
    <property type="entry name" value="BLTP3A/B"/>
</dbReference>
<dbReference type="STRING" id="51511.ENSCSAVP00000015730"/>
<dbReference type="eggNOG" id="KOG2955">
    <property type="taxonomic scope" value="Eukaryota"/>
</dbReference>
<dbReference type="Proteomes" id="UP000007875">
    <property type="component" value="Unassembled WGS sequence"/>
</dbReference>
<dbReference type="GeneTree" id="ENSGT00600000084428"/>
<evidence type="ECO:0000256" key="2">
    <source>
        <dbReference type="SAM" id="MobiDB-lite"/>
    </source>
</evidence>
<dbReference type="PANTHER" id="PTHR22774:SF11">
    <property type="entry name" value="CHOREIN N-TERMINAL DOMAIN-CONTAINING PROTEIN"/>
    <property type="match status" value="1"/>
</dbReference>
<sequence>FDRYMVQETSFHLDLDRIDLHICDDGTTNNNQASYKKVVEGGAILMTFYGLKMDHYPAHKGAQCRSHFRDYGEIATARDKWADSIILNFRKDFVTLKKAAQAAGYSGFTFVSVGSKSNSKLLESCLVFRLTDIEITQVTSSNDKERCDAKIVSSQRKELLLPDDMPLAFISITDYYYPDGRDYPAPHSNIFIRVNAPRLRLHWPSLLWCNQLALSTIRSVHKMLADLGIEVTSSDPKDEDHSDIRIETLMPKIFIPSYKTTEDPNSPLGLEIQVSQAAITNCRHGENCSRSDLAQLLQSIKDSFIYKNSASFPCEPGYDLDCIHHVLESHAMHRDLPINVALQSNSPKLTGSTLKQKAYTDVWMVWLRQVWVDFVIQTDQSKASTQPSTLPFVDSLPITLWIAKTEEYFSDTSSVVSSISDGELKHSQSTPTLESIPLYTKPHPVSSPASPLHGSSVKLKENLNRNDKERPQRNKRLLDFYRSSLSESPTKSKVEELKPLHGAAGTYVMLHSDKPVRLMLDHYQFIFLMRLAESFEGIGKQVSSDTVSILSDQSSLCTAQGNSNLSHEDETSETTAVRLILPSAEISLVLRAAPEEPTPKNQEDPTSTMSSPEDKTLPAKNVPPINFPNPPTTLPQSPVTSPRSATPAPSECSSDTVSILGGDDAFNPSIRTTPTCPVDIANTPLGGGNDQAAIPSPQTARKRANTNTDLSVAVRLRAESRLKSRLNVVSSPSSISSAASYENISIRSAVVSSSGYESGSMDSVQNPPVQTGFDDDLTSLDSSCDGDQQFVFIDVEGNPLNERTPLLLSFNSKIVNTVIKKTLPYFAVFPKLNPLFHHSWMESQDTMVDNRSDISQDTVPFCEKPEPVVNMVSVLKIVASGGVELNVDSGGENTALRIAAHALRLQELGNMNLQNAASKFASPDTKPPPPTSRPILPCLRMRLDSGPAASRFSEAAVSAGILRINAQDFKETVLSSTLENIGAFLEDDVVPDVIPMQIVAHNVQLTIQDDKDPIYPTSARAPPVDLHVHSAKVTRDDDGVFHISTESSATTPTGLIGNLTTLNHASHATPTNQTTLQTNSQNEDHPSSIQNVSILSNGTEAAELHIETSSPLSLKRISERKLECRNNEPPMMNGHTDADDSELQSKIDELTRKRDELSVALQIIEKELLSSKRERTILQNKIQQNS</sequence>
<keyword evidence="1" id="KW-0175">Coiled coil</keyword>
<feature type="compositionally biased region" description="Basic and acidic residues" evidence="2">
    <location>
        <begin position="593"/>
        <end position="603"/>
    </location>
</feature>
<feature type="region of interest" description="Disordered" evidence="2">
    <location>
        <begin position="1068"/>
        <end position="1087"/>
    </location>
</feature>
<dbReference type="HOGENOM" id="CLU_298843_0_0_1"/>
<feature type="compositionally biased region" description="Low complexity" evidence="2">
    <location>
        <begin position="1069"/>
        <end position="1081"/>
    </location>
</feature>
<proteinExistence type="predicted"/>
<protein>
    <submittedName>
        <fullName evidence="3">Uncharacterized protein</fullName>
    </submittedName>
</protein>
<dbReference type="InParanoid" id="H2ZDR4"/>
<feature type="region of interest" description="Disordered" evidence="2">
    <location>
        <begin position="591"/>
        <end position="666"/>
    </location>
</feature>
<name>H2ZDR4_CIOSA</name>
<dbReference type="Pfam" id="PF24917">
    <property type="entry name" value="BLTP3A_B"/>
    <property type="match status" value="2"/>
</dbReference>
<feature type="compositionally biased region" description="Polar residues" evidence="2">
    <location>
        <begin position="634"/>
        <end position="644"/>
    </location>
</feature>
<organism evidence="3 4">
    <name type="scientific">Ciona savignyi</name>
    <name type="common">Pacific transparent sea squirt</name>
    <dbReference type="NCBI Taxonomy" id="51511"/>
    <lineage>
        <taxon>Eukaryota</taxon>
        <taxon>Metazoa</taxon>
        <taxon>Chordata</taxon>
        <taxon>Tunicata</taxon>
        <taxon>Ascidiacea</taxon>
        <taxon>Phlebobranchia</taxon>
        <taxon>Cionidae</taxon>
        <taxon>Ciona</taxon>
    </lineage>
</organism>